<name>A0ABD0LLI8_9CAEN</name>
<gene>
    <name evidence="1" type="ORF">BaRGS_00008267</name>
</gene>
<comment type="caution">
    <text evidence="1">The sequence shown here is derived from an EMBL/GenBank/DDBJ whole genome shotgun (WGS) entry which is preliminary data.</text>
</comment>
<reference evidence="1 2" key="1">
    <citation type="journal article" date="2023" name="Sci. Data">
        <title>Genome assembly of the Korean intertidal mud-creeper Batillaria attramentaria.</title>
        <authorList>
            <person name="Patra A.K."/>
            <person name="Ho P.T."/>
            <person name="Jun S."/>
            <person name="Lee S.J."/>
            <person name="Kim Y."/>
            <person name="Won Y.J."/>
        </authorList>
    </citation>
    <scope>NUCLEOTIDE SEQUENCE [LARGE SCALE GENOMIC DNA]</scope>
    <source>
        <strain evidence="1">Wonlab-2016</strain>
    </source>
</reference>
<dbReference type="AlphaFoldDB" id="A0ABD0LLI8"/>
<accession>A0ABD0LLI8</accession>
<protein>
    <submittedName>
        <fullName evidence="1">Uncharacterized protein</fullName>
    </submittedName>
</protein>
<evidence type="ECO:0000313" key="1">
    <source>
        <dbReference type="EMBL" id="KAK7500360.1"/>
    </source>
</evidence>
<dbReference type="EMBL" id="JACVVK020000037">
    <property type="protein sequence ID" value="KAK7500360.1"/>
    <property type="molecule type" value="Genomic_DNA"/>
</dbReference>
<evidence type="ECO:0000313" key="2">
    <source>
        <dbReference type="Proteomes" id="UP001519460"/>
    </source>
</evidence>
<sequence>MCTVYWRVRKQFRNTATFPPSQALAQVHVYENKHPNNPFAHNDDSLTKLSQDVTECTEKSSLVAYTNTPRGARELGVAGSNTCSEQGWDLS</sequence>
<dbReference type="Proteomes" id="UP001519460">
    <property type="component" value="Unassembled WGS sequence"/>
</dbReference>
<keyword evidence="2" id="KW-1185">Reference proteome</keyword>
<proteinExistence type="predicted"/>
<organism evidence="1 2">
    <name type="scientific">Batillaria attramentaria</name>
    <dbReference type="NCBI Taxonomy" id="370345"/>
    <lineage>
        <taxon>Eukaryota</taxon>
        <taxon>Metazoa</taxon>
        <taxon>Spiralia</taxon>
        <taxon>Lophotrochozoa</taxon>
        <taxon>Mollusca</taxon>
        <taxon>Gastropoda</taxon>
        <taxon>Caenogastropoda</taxon>
        <taxon>Sorbeoconcha</taxon>
        <taxon>Cerithioidea</taxon>
        <taxon>Batillariidae</taxon>
        <taxon>Batillaria</taxon>
    </lineage>
</organism>